<organism evidence="2">
    <name type="scientific">Oryza nivara</name>
    <name type="common">Indian wild rice</name>
    <name type="synonym">Oryza sativa f. spontanea</name>
    <dbReference type="NCBI Taxonomy" id="4536"/>
    <lineage>
        <taxon>Eukaryota</taxon>
        <taxon>Viridiplantae</taxon>
        <taxon>Streptophyta</taxon>
        <taxon>Embryophyta</taxon>
        <taxon>Tracheophyta</taxon>
        <taxon>Spermatophyta</taxon>
        <taxon>Magnoliopsida</taxon>
        <taxon>Liliopsida</taxon>
        <taxon>Poales</taxon>
        <taxon>Poaceae</taxon>
        <taxon>BOP clade</taxon>
        <taxon>Oryzoideae</taxon>
        <taxon>Oryzeae</taxon>
        <taxon>Oryzinae</taxon>
        <taxon>Oryza</taxon>
    </lineage>
</organism>
<evidence type="ECO:0000313" key="3">
    <source>
        <dbReference type="Proteomes" id="UP000006591"/>
    </source>
</evidence>
<dbReference type="OMA" id="KAHTTEM"/>
<sequence>MLEITIEDVDHILGVPSEGAELVEVPQAIQADVDAPKDKDENKALQTTKAAFLTLNHLKRSIVSFQHDKVNLKGNQILLLLWYWEKFRVSHIDPSKDYIGRIVNDIKIPIEATKEYTTEDHSGTDANQPSNMDNTKAHTTEMADAKKKKDTSNSPIAPRVRTTGRVLTSTIQLNTNFVYPENPKNKQKATPAPPQYIPKLCLAQMLKNFPNTAFYICDYVINWVVIAEFTCTEEDEFLIDYINTSPHHRVMVRMEGLLLTREQLQPLTNRFLPNGEARYVIDEIIDTYIMHLEHKYLEESQALRRVYMMKTFITGKISIDCVHEISKRQLEKGYILRITNQIAQNEQGDIDIFRRKLAAILVGSVLNDNIKIPTYKK</sequence>
<dbReference type="AlphaFoldDB" id="A0A0E0HCH7"/>
<protein>
    <submittedName>
        <fullName evidence="2">Uncharacterized protein</fullName>
    </submittedName>
</protein>
<feature type="compositionally biased region" description="Basic and acidic residues" evidence="1">
    <location>
        <begin position="135"/>
        <end position="151"/>
    </location>
</feature>
<dbReference type="EnsemblPlants" id="ONIVA05G11770.1">
    <property type="protein sequence ID" value="ONIVA05G11770.1"/>
    <property type="gene ID" value="ONIVA05G11770"/>
</dbReference>
<dbReference type="HOGENOM" id="CLU_009900_1_0_1"/>
<keyword evidence="3" id="KW-1185">Reference proteome</keyword>
<evidence type="ECO:0000256" key="1">
    <source>
        <dbReference type="SAM" id="MobiDB-lite"/>
    </source>
</evidence>
<reference evidence="2" key="1">
    <citation type="submission" date="2015-04" db="UniProtKB">
        <authorList>
            <consortium name="EnsemblPlants"/>
        </authorList>
    </citation>
    <scope>IDENTIFICATION</scope>
    <source>
        <strain evidence="2">SL10</strain>
    </source>
</reference>
<name>A0A0E0HCH7_ORYNI</name>
<accession>A0A0E0HCH7</accession>
<reference evidence="2" key="2">
    <citation type="submission" date="2018-04" db="EMBL/GenBank/DDBJ databases">
        <title>OnivRS2 (Oryza nivara Reference Sequence Version 2).</title>
        <authorList>
            <person name="Zhang J."/>
            <person name="Kudrna D."/>
            <person name="Lee S."/>
            <person name="Talag J."/>
            <person name="Rajasekar S."/>
            <person name="Welchert J."/>
            <person name="Hsing Y.-I."/>
            <person name="Wing R.A."/>
        </authorList>
    </citation>
    <scope>NUCLEOTIDE SEQUENCE [LARGE SCALE GENOMIC DNA]</scope>
    <source>
        <strain evidence="2">SL10</strain>
    </source>
</reference>
<evidence type="ECO:0000313" key="2">
    <source>
        <dbReference type="EnsemblPlants" id="ONIVA05G11770.1"/>
    </source>
</evidence>
<dbReference type="Gene3D" id="3.40.395.10">
    <property type="entry name" value="Adenoviral Proteinase, Chain A"/>
    <property type="match status" value="1"/>
</dbReference>
<proteinExistence type="predicted"/>
<feature type="compositionally biased region" description="Polar residues" evidence="1">
    <location>
        <begin position="124"/>
        <end position="134"/>
    </location>
</feature>
<dbReference type="Proteomes" id="UP000006591">
    <property type="component" value="Chromosome 5"/>
</dbReference>
<dbReference type="STRING" id="4536.A0A0E0HCH7"/>
<dbReference type="SUPFAM" id="SSF54001">
    <property type="entry name" value="Cysteine proteinases"/>
    <property type="match status" value="1"/>
</dbReference>
<dbReference type="Gramene" id="ONIVA05G11770.1">
    <property type="protein sequence ID" value="ONIVA05G11770.1"/>
    <property type="gene ID" value="ONIVA05G11770"/>
</dbReference>
<dbReference type="InterPro" id="IPR038765">
    <property type="entry name" value="Papain-like_cys_pep_sf"/>
</dbReference>
<feature type="region of interest" description="Disordered" evidence="1">
    <location>
        <begin position="117"/>
        <end position="158"/>
    </location>
</feature>